<dbReference type="Pfam" id="PF16889">
    <property type="entry name" value="Hepar_II_III_N"/>
    <property type="match status" value="1"/>
</dbReference>
<comment type="subcellular location">
    <subcellularLocation>
        <location evidence="1">Periplasm</location>
    </subcellularLocation>
</comment>
<dbReference type="OrthoDB" id="7335480at2"/>
<dbReference type="InterPro" id="IPR008929">
    <property type="entry name" value="Chondroitin_lyas"/>
</dbReference>
<dbReference type="Proteomes" id="UP000092714">
    <property type="component" value="Unassembled WGS sequence"/>
</dbReference>
<dbReference type="PANTHER" id="PTHR39210">
    <property type="entry name" value="HEPARIN-SULFATE LYASE"/>
    <property type="match status" value="1"/>
</dbReference>
<dbReference type="Pfam" id="PF07940">
    <property type="entry name" value="Hepar_II_III_C"/>
    <property type="match status" value="1"/>
</dbReference>
<keyword evidence="8" id="KW-1185">Reference proteome</keyword>
<keyword evidence="2" id="KW-0732">Signal</keyword>
<proteinExistence type="predicted"/>
<evidence type="ECO:0000256" key="2">
    <source>
        <dbReference type="ARBA" id="ARBA00022729"/>
    </source>
</evidence>
<sequence>MKIFEVLDLSYEGLEKVREFYKNNNIELAKKELKKYFINRNSVKGFIDNEKELVSYAKKNLDLALKKTIDIADEVTRKEFRFTLPWEMERCSDTVKFEDEIDWGLNPYNDNEWTFMLSRHRFFTCLTEAYLFTGDKKYLSTVEYLLKDWIENNRDIEKLKNTTWRTIESGIRIKNWVKSLEVMFSNREIDEDLLSEVLVSISEHLDYLHENNKYERILSNWVILEQQGAFIAEVFFPELKVSQLYKEETIKTLEDAIGLQVIEDGLHWEQSFQYHNEMLKCFLEFITLAEKNNITVSDFIKNKVKDMLYATLYTMKPNHCQSNYGDSDEEDLRDLMNFGAIIFKDGILKNYGNESIDLNTLLTYGYKGIEVFESLVKEELSEVSKAFEDTGLYFMRTGFNESSSYSMFKCGFLGSGHGHSDTLHLEVTCMGEDILVDSGRFSYSPSKPERIELKRPKSHNTNIINDEDFTVCTSSWSNSSVASPIKGLYKFKEGSDFVEGGHLGYINSDKPTVVNRKVVFIKPNIWVVSDEFFTNEENKYSQFYNFNNSQLQQLSNNILKYSGDKINFFVNTLNVDGGFSLEDTIVSKDYNQKYKSTRAVFSVNSKGNTFINTVMYGKTLEANKEATIKYIDVYDWQGKKMDSDIVEAISIEINNDKYTVLLVHREDPKGRKLYIVNGHRVYGRVAVIKENDNKYSVEVLAY</sequence>
<feature type="domain" description="Heparin-sulfate lyase N-terminal" evidence="6">
    <location>
        <begin position="3"/>
        <end position="333"/>
    </location>
</feature>
<dbReference type="SUPFAM" id="SSF48230">
    <property type="entry name" value="Chondroitin AC/alginate lyase"/>
    <property type="match status" value="1"/>
</dbReference>
<gene>
    <name evidence="7" type="ORF">CP373A1_13855</name>
</gene>
<evidence type="ECO:0000256" key="1">
    <source>
        <dbReference type="ARBA" id="ARBA00004418"/>
    </source>
</evidence>
<evidence type="ECO:0000259" key="6">
    <source>
        <dbReference type="Pfam" id="PF16889"/>
    </source>
</evidence>
<dbReference type="InterPro" id="IPR012480">
    <property type="entry name" value="Hepar_II_III_C"/>
</dbReference>
<dbReference type="GO" id="GO:0042597">
    <property type="term" value="C:periplasmic space"/>
    <property type="evidence" value="ECO:0007669"/>
    <property type="project" value="UniProtKB-SubCell"/>
</dbReference>
<keyword evidence="4" id="KW-0456">Lyase</keyword>
<dbReference type="InterPro" id="IPR031680">
    <property type="entry name" value="Hepar_II_III_N"/>
</dbReference>
<dbReference type="Gene3D" id="1.50.10.100">
    <property type="entry name" value="Chondroitin AC/alginate lyase"/>
    <property type="match status" value="1"/>
</dbReference>
<dbReference type="GO" id="GO:0016829">
    <property type="term" value="F:lyase activity"/>
    <property type="evidence" value="ECO:0007669"/>
    <property type="project" value="UniProtKB-KW"/>
</dbReference>
<name>A0A1B8RLR3_9CLOT</name>
<evidence type="ECO:0000313" key="8">
    <source>
        <dbReference type="Proteomes" id="UP000092714"/>
    </source>
</evidence>
<dbReference type="PANTHER" id="PTHR39210:SF1">
    <property type="entry name" value="HEPARIN-SULFATE LYASE"/>
    <property type="match status" value="1"/>
</dbReference>
<dbReference type="RefSeq" id="WP_065254745.1">
    <property type="nucleotide sequence ID" value="NZ_JAQLCW010000007.1"/>
</dbReference>
<organism evidence="7 8">
    <name type="scientific">Clostridium paraputrificum</name>
    <dbReference type="NCBI Taxonomy" id="29363"/>
    <lineage>
        <taxon>Bacteria</taxon>
        <taxon>Bacillati</taxon>
        <taxon>Bacillota</taxon>
        <taxon>Clostridia</taxon>
        <taxon>Eubacteriales</taxon>
        <taxon>Clostridiaceae</taxon>
        <taxon>Clostridium</taxon>
    </lineage>
</organism>
<reference evidence="7 8" key="1">
    <citation type="submission" date="2016-06" db="EMBL/GenBank/DDBJ databases">
        <authorList>
            <person name="Kjaerup R.B."/>
            <person name="Dalgaard T.S."/>
            <person name="Juul-Madsen H.R."/>
        </authorList>
    </citation>
    <scope>NUCLEOTIDE SEQUENCE [LARGE SCALE GENOMIC DNA]</scope>
    <source>
        <strain evidence="7 8">373-A1</strain>
    </source>
</reference>
<feature type="domain" description="Heparinase II/III-like C-terminal" evidence="5">
    <location>
        <begin position="384"/>
        <end position="609"/>
    </location>
</feature>
<dbReference type="Gene3D" id="2.70.98.70">
    <property type="match status" value="1"/>
</dbReference>
<evidence type="ECO:0000313" key="7">
    <source>
        <dbReference type="EMBL" id="OBY09748.1"/>
    </source>
</evidence>
<evidence type="ECO:0000256" key="4">
    <source>
        <dbReference type="ARBA" id="ARBA00023239"/>
    </source>
</evidence>
<comment type="caution">
    <text evidence="7">The sequence shown here is derived from an EMBL/GenBank/DDBJ whole genome shotgun (WGS) entry which is preliminary data.</text>
</comment>
<evidence type="ECO:0000256" key="3">
    <source>
        <dbReference type="ARBA" id="ARBA00022764"/>
    </source>
</evidence>
<dbReference type="AlphaFoldDB" id="A0A1B8RLR3"/>
<keyword evidence="3" id="KW-0574">Periplasm</keyword>
<evidence type="ECO:0000259" key="5">
    <source>
        <dbReference type="Pfam" id="PF07940"/>
    </source>
</evidence>
<dbReference type="EMBL" id="MAPZ01000026">
    <property type="protein sequence ID" value="OBY09748.1"/>
    <property type="molecule type" value="Genomic_DNA"/>
</dbReference>
<accession>A0A1B8RLR3</accession>
<protein>
    <submittedName>
        <fullName evidence="7">Uncharacterized protein</fullName>
    </submittedName>
</protein>